<dbReference type="Proteomes" id="UP000026961">
    <property type="component" value="Chromosome 5"/>
</dbReference>
<name>A0A0E0A1C8_9ORYZ</name>
<keyword evidence="3" id="KW-1185">Reference proteome</keyword>
<dbReference type="Gramene" id="OGLUM05G23290.3">
    <property type="protein sequence ID" value="OGLUM05G23290.3"/>
    <property type="gene ID" value="OGLUM05G23290"/>
</dbReference>
<reference evidence="2" key="1">
    <citation type="submission" date="2015-04" db="UniProtKB">
        <authorList>
            <consortium name="EnsemblPlants"/>
        </authorList>
    </citation>
    <scope>IDENTIFICATION</scope>
</reference>
<accession>A0A0E0A1C8</accession>
<sequence length="141" mass="14787">MASGDAARKPAADDPEAVSAGAGAIVPGRRRRRFSTAGPSAASTTGSPPPHLLRGGRRATSGGAVVPSSSFSDAKNAPGGDGDGAGRNYQVTMVFYNVKWQMSKNVSVSRALQSYQGYFSMRKQSANNVGSKHRLKMRMLI</sequence>
<protein>
    <submittedName>
        <fullName evidence="2">Uncharacterized protein</fullName>
    </submittedName>
</protein>
<dbReference type="HOGENOM" id="CLU_1828316_0_0_1"/>
<organism evidence="2">
    <name type="scientific">Oryza glumipatula</name>
    <dbReference type="NCBI Taxonomy" id="40148"/>
    <lineage>
        <taxon>Eukaryota</taxon>
        <taxon>Viridiplantae</taxon>
        <taxon>Streptophyta</taxon>
        <taxon>Embryophyta</taxon>
        <taxon>Tracheophyta</taxon>
        <taxon>Spermatophyta</taxon>
        <taxon>Magnoliopsida</taxon>
        <taxon>Liliopsida</taxon>
        <taxon>Poales</taxon>
        <taxon>Poaceae</taxon>
        <taxon>BOP clade</taxon>
        <taxon>Oryzoideae</taxon>
        <taxon>Oryzeae</taxon>
        <taxon>Oryzinae</taxon>
        <taxon>Oryza</taxon>
    </lineage>
</organism>
<dbReference type="AlphaFoldDB" id="A0A0E0A1C8"/>
<feature type="compositionally biased region" description="Basic and acidic residues" evidence="1">
    <location>
        <begin position="1"/>
        <end position="12"/>
    </location>
</feature>
<feature type="compositionally biased region" description="Low complexity" evidence="1">
    <location>
        <begin position="35"/>
        <end position="46"/>
    </location>
</feature>
<reference evidence="2" key="2">
    <citation type="submission" date="2018-05" db="EMBL/GenBank/DDBJ databases">
        <title>OgluRS3 (Oryza glumaepatula Reference Sequence Version 3).</title>
        <authorList>
            <person name="Zhang J."/>
            <person name="Kudrna D."/>
            <person name="Lee S."/>
            <person name="Talag J."/>
            <person name="Welchert J."/>
            <person name="Wing R.A."/>
        </authorList>
    </citation>
    <scope>NUCLEOTIDE SEQUENCE [LARGE SCALE GENOMIC DNA]</scope>
</reference>
<dbReference type="EnsemblPlants" id="OGLUM05G23290.3">
    <property type="protein sequence ID" value="OGLUM05G23290.3"/>
    <property type="gene ID" value="OGLUM05G23290"/>
</dbReference>
<evidence type="ECO:0000313" key="2">
    <source>
        <dbReference type="EnsemblPlants" id="OGLUM05G23290.3"/>
    </source>
</evidence>
<evidence type="ECO:0000313" key="3">
    <source>
        <dbReference type="Proteomes" id="UP000026961"/>
    </source>
</evidence>
<feature type="region of interest" description="Disordered" evidence="1">
    <location>
        <begin position="1"/>
        <end position="84"/>
    </location>
</feature>
<evidence type="ECO:0000256" key="1">
    <source>
        <dbReference type="SAM" id="MobiDB-lite"/>
    </source>
</evidence>
<proteinExistence type="predicted"/>